<dbReference type="InterPro" id="IPR052998">
    <property type="entry name" value="Hetero-Diels-Alderase-like"/>
</dbReference>
<dbReference type="STRING" id="5601.A0A0D2E5H2"/>
<name>A0A0D2E5H2_9EURO</name>
<dbReference type="EMBL" id="KN846958">
    <property type="protein sequence ID" value="KIW69587.1"/>
    <property type="molecule type" value="Genomic_DNA"/>
</dbReference>
<dbReference type="Gene3D" id="2.120.10.30">
    <property type="entry name" value="TolB, C-terminal domain"/>
    <property type="match status" value="1"/>
</dbReference>
<reference evidence="2 3" key="1">
    <citation type="submission" date="2015-01" db="EMBL/GenBank/DDBJ databases">
        <title>The Genome Sequence of Capronia semiimmersa CBS27337.</title>
        <authorList>
            <consortium name="The Broad Institute Genomics Platform"/>
            <person name="Cuomo C."/>
            <person name="de Hoog S."/>
            <person name="Gorbushina A."/>
            <person name="Stielow B."/>
            <person name="Teixiera M."/>
            <person name="Abouelleil A."/>
            <person name="Chapman S.B."/>
            <person name="Priest M."/>
            <person name="Young S.K."/>
            <person name="Wortman J."/>
            <person name="Nusbaum C."/>
            <person name="Birren B."/>
        </authorList>
    </citation>
    <scope>NUCLEOTIDE SEQUENCE [LARGE SCALE GENOMIC DNA]</scope>
    <source>
        <strain evidence="2 3">CBS 27337</strain>
    </source>
</reference>
<proteinExistence type="predicted"/>
<dbReference type="AlphaFoldDB" id="A0A0D2E5H2"/>
<evidence type="ECO:0000256" key="1">
    <source>
        <dbReference type="SAM" id="SignalP"/>
    </source>
</evidence>
<dbReference type="PANTHER" id="PTHR42060:SF1">
    <property type="entry name" value="NHL REPEAT-CONTAINING PROTEIN"/>
    <property type="match status" value="1"/>
</dbReference>
<evidence type="ECO:0008006" key="4">
    <source>
        <dbReference type="Google" id="ProtNLM"/>
    </source>
</evidence>
<evidence type="ECO:0000313" key="3">
    <source>
        <dbReference type="Proteomes" id="UP000054266"/>
    </source>
</evidence>
<accession>A0A0D2E5H2</accession>
<dbReference type="PANTHER" id="PTHR42060">
    <property type="entry name" value="NHL REPEAT-CONTAINING PROTEIN-RELATED"/>
    <property type="match status" value="1"/>
</dbReference>
<organism evidence="2 3">
    <name type="scientific">Phialophora macrospora</name>
    <dbReference type="NCBI Taxonomy" id="1851006"/>
    <lineage>
        <taxon>Eukaryota</taxon>
        <taxon>Fungi</taxon>
        <taxon>Dikarya</taxon>
        <taxon>Ascomycota</taxon>
        <taxon>Pezizomycotina</taxon>
        <taxon>Eurotiomycetes</taxon>
        <taxon>Chaetothyriomycetidae</taxon>
        <taxon>Chaetothyriales</taxon>
        <taxon>Herpotrichiellaceae</taxon>
        <taxon>Phialophora</taxon>
    </lineage>
</organism>
<dbReference type="InterPro" id="IPR011042">
    <property type="entry name" value="6-blade_b-propeller_TolB-like"/>
</dbReference>
<sequence length="389" mass="40708">MFGLLCFLCTFAPITAAQSPPSNEYAVQRVATLENFLVENLAVRANGKVLVTTSAPEATLWQIDPLSSRNATLVTRFAGASGAYGITELQPDLFYVTTGNFSIETRQPVPQSFALFEVDMTGFHQLPIGSETGLPTPRKIATVTDATVLNGLTHVDGQPGFVLAADSYAGVVWKVDIATGRVVPAVKDASMDPTPSKAAGINGLKYQNGFIYYTNTGTNLYHRLAIHANGTASAKPETLAQVTKGDDLILDDAGTTYICQQVNAVSRVASNGTQQVIAGTINSNVSSLLGPTAVAWGRSASDKNKLYVTTNGGQSAPLNTSSGSRGLSVIGPLAQDSTATNNSSASATLSATQGAATQIESNGAVAALFDQGVRWYFFMVSLPLLSVLS</sequence>
<keyword evidence="3" id="KW-1185">Reference proteome</keyword>
<feature type="chain" id="PRO_5002251999" description="SMP-30/Gluconolactonase/LRE-like region domain-containing protein" evidence="1">
    <location>
        <begin position="18"/>
        <end position="389"/>
    </location>
</feature>
<protein>
    <recommendedName>
        <fullName evidence="4">SMP-30/Gluconolactonase/LRE-like region domain-containing protein</fullName>
    </recommendedName>
</protein>
<dbReference type="Proteomes" id="UP000054266">
    <property type="component" value="Unassembled WGS sequence"/>
</dbReference>
<dbReference type="SUPFAM" id="SSF63829">
    <property type="entry name" value="Calcium-dependent phosphotriesterase"/>
    <property type="match status" value="1"/>
</dbReference>
<evidence type="ECO:0000313" key="2">
    <source>
        <dbReference type="EMBL" id="KIW69587.1"/>
    </source>
</evidence>
<feature type="signal peptide" evidence="1">
    <location>
        <begin position="1"/>
        <end position="17"/>
    </location>
</feature>
<gene>
    <name evidence="2" type="ORF">PV04_05457</name>
</gene>
<dbReference type="HOGENOM" id="CLU_052989_1_0_1"/>
<keyword evidence="1" id="KW-0732">Signal</keyword>